<dbReference type="AlphaFoldDB" id="A0A0K9PVV8"/>
<dbReference type="Proteomes" id="UP000036987">
    <property type="component" value="Unassembled WGS sequence"/>
</dbReference>
<sequence>MLRSVAKMRTGYREIKGILKDTRITIFNSNLRIFDNYHIREKKSFVFWIITRLLSCWIEIEKSFLLAFKRQSRYTIDYSSFEW</sequence>
<dbReference type="EMBL" id="LFYR01000599">
    <property type="protein sequence ID" value="KMZ73153.1"/>
    <property type="molecule type" value="Genomic_DNA"/>
</dbReference>
<organism evidence="1 2">
    <name type="scientific">Zostera marina</name>
    <name type="common">Eelgrass</name>
    <dbReference type="NCBI Taxonomy" id="29655"/>
    <lineage>
        <taxon>Eukaryota</taxon>
        <taxon>Viridiplantae</taxon>
        <taxon>Streptophyta</taxon>
        <taxon>Embryophyta</taxon>
        <taxon>Tracheophyta</taxon>
        <taxon>Spermatophyta</taxon>
        <taxon>Magnoliopsida</taxon>
        <taxon>Liliopsida</taxon>
        <taxon>Zosteraceae</taxon>
        <taxon>Zostera</taxon>
    </lineage>
</organism>
<protein>
    <submittedName>
        <fullName evidence="1">Uncharacterized protein</fullName>
    </submittedName>
</protein>
<keyword evidence="2" id="KW-1185">Reference proteome</keyword>
<comment type="caution">
    <text evidence="1">The sequence shown here is derived from an EMBL/GenBank/DDBJ whole genome shotgun (WGS) entry which is preliminary data.</text>
</comment>
<accession>A0A0K9PVV8</accession>
<reference evidence="2" key="1">
    <citation type="journal article" date="2016" name="Nature">
        <title>The genome of the seagrass Zostera marina reveals angiosperm adaptation to the sea.</title>
        <authorList>
            <person name="Olsen J.L."/>
            <person name="Rouze P."/>
            <person name="Verhelst B."/>
            <person name="Lin Y.-C."/>
            <person name="Bayer T."/>
            <person name="Collen J."/>
            <person name="Dattolo E."/>
            <person name="De Paoli E."/>
            <person name="Dittami S."/>
            <person name="Maumus F."/>
            <person name="Michel G."/>
            <person name="Kersting A."/>
            <person name="Lauritano C."/>
            <person name="Lohaus R."/>
            <person name="Toepel M."/>
            <person name="Tonon T."/>
            <person name="Vanneste K."/>
            <person name="Amirebrahimi M."/>
            <person name="Brakel J."/>
            <person name="Bostroem C."/>
            <person name="Chovatia M."/>
            <person name="Grimwood J."/>
            <person name="Jenkins J.W."/>
            <person name="Jueterbock A."/>
            <person name="Mraz A."/>
            <person name="Stam W.T."/>
            <person name="Tice H."/>
            <person name="Bornberg-Bauer E."/>
            <person name="Green P.J."/>
            <person name="Pearson G.A."/>
            <person name="Procaccini G."/>
            <person name="Duarte C.M."/>
            <person name="Schmutz J."/>
            <person name="Reusch T.B.H."/>
            <person name="Van de Peer Y."/>
        </authorList>
    </citation>
    <scope>NUCLEOTIDE SEQUENCE [LARGE SCALE GENOMIC DNA]</scope>
    <source>
        <strain evidence="2">cv. Finnish</strain>
    </source>
</reference>
<name>A0A0K9PVV8_ZOSMR</name>
<gene>
    <name evidence="1" type="ORF">ZOSMA_152G00060</name>
</gene>
<proteinExistence type="predicted"/>
<evidence type="ECO:0000313" key="1">
    <source>
        <dbReference type="EMBL" id="KMZ73153.1"/>
    </source>
</evidence>
<evidence type="ECO:0000313" key="2">
    <source>
        <dbReference type="Proteomes" id="UP000036987"/>
    </source>
</evidence>